<sequence length="508" mass="55345">MDVEKTPSDMVKEQPANVDDPHVAVATQEGAYSDPPKGYRIFGIMIPAYRSPIVQCLIISCVHLLVVGMFNVLSALGGGGQVDPTTSNNANTILYSLFCVFALTAGSVVNFLGPKITLAAGGIGYSLLSASYWSYNDNKNQGFVYFGGAMCGIAAAFLWTAEGSLIMSLPMEKDKGKYISLFYGLSFFGTVIGAIIPTVENWGVTTAGSANNATYIALFILMVLGSVVACCISNPSRVIRNDGTRVFIPRNTTFVQELKNVVLAVKSEPWIILFFPYSFAGLWYIPYQSNDFNGYFFNLRTRAFGSLWFDFGQFVMAVVMGWLLDLKAIGGRRRRAFVCWAVLFVLVNAVFIGGVFPARISHRGVTPPGGLIDLTDSSRAGGYITLFVFYGCVDGAWQTFAWWIAGALSNDPLVLSMYSSFYKVFGAMGAAIVFSLDVRGISYQGMFGSYWGLLSGSMLFVLVLIYKRVQDTSILVTEAVAVEKVVEEVPESTEDKTRIGGRESANDD</sequence>
<dbReference type="InterPro" id="IPR010291">
    <property type="entry name" value="Ion_channel_UNC-93"/>
</dbReference>
<reference evidence="6 7" key="1">
    <citation type="submission" date="2015-04" db="EMBL/GenBank/DDBJ databases">
        <authorList>
            <person name="Syromyatnikov M.Y."/>
            <person name="Popov V.N."/>
        </authorList>
    </citation>
    <scope>NUCLEOTIDE SEQUENCE [LARGE SCALE GENOMIC DNA]</scope>
    <source>
        <strain evidence="6">WF-38-12</strain>
    </source>
</reference>
<feature type="transmembrane region" description="Helical" evidence="5">
    <location>
        <begin position="142"/>
        <end position="166"/>
    </location>
</feature>
<evidence type="ECO:0000313" key="7">
    <source>
        <dbReference type="Proteomes" id="UP000054383"/>
    </source>
</evidence>
<evidence type="ECO:0000256" key="4">
    <source>
        <dbReference type="ARBA" id="ARBA00023136"/>
    </source>
</evidence>
<feature type="transmembrane region" description="Helical" evidence="5">
    <location>
        <begin position="417"/>
        <end position="436"/>
    </location>
</feature>
<dbReference type="InterPro" id="IPR036259">
    <property type="entry name" value="MFS_trans_sf"/>
</dbReference>
<dbReference type="Proteomes" id="UP000054383">
    <property type="component" value="Unassembled WGS sequence"/>
</dbReference>
<dbReference type="InterPro" id="IPR051617">
    <property type="entry name" value="UNC-93-like_regulator"/>
</dbReference>
<accession>A0A0U1M2U6</accession>
<dbReference type="AlphaFoldDB" id="A0A0U1M2U6"/>
<feature type="transmembrane region" description="Helical" evidence="5">
    <location>
        <begin position="336"/>
        <end position="360"/>
    </location>
</feature>
<keyword evidence="3 5" id="KW-1133">Transmembrane helix</keyword>
<organism evidence="6 7">
    <name type="scientific">Talaromyces islandicus</name>
    <name type="common">Penicillium islandicum</name>
    <dbReference type="NCBI Taxonomy" id="28573"/>
    <lineage>
        <taxon>Eukaryota</taxon>
        <taxon>Fungi</taxon>
        <taxon>Dikarya</taxon>
        <taxon>Ascomycota</taxon>
        <taxon>Pezizomycotina</taxon>
        <taxon>Eurotiomycetes</taxon>
        <taxon>Eurotiomycetidae</taxon>
        <taxon>Eurotiales</taxon>
        <taxon>Trichocomaceae</taxon>
        <taxon>Talaromyces</taxon>
        <taxon>Talaromyces sect. Islandici</taxon>
    </lineage>
</organism>
<protein>
    <submittedName>
        <fullName evidence="6">UNC93-like protein C922,05c</fullName>
    </submittedName>
</protein>
<gene>
    <name evidence="6" type="ORF">PISL3812_06962</name>
</gene>
<keyword evidence="2 5" id="KW-0812">Transmembrane</keyword>
<dbReference type="Gene3D" id="1.20.1250.20">
    <property type="entry name" value="MFS general substrate transporter like domains"/>
    <property type="match status" value="1"/>
</dbReference>
<comment type="subcellular location">
    <subcellularLocation>
        <location evidence="1">Membrane</location>
        <topology evidence="1">Multi-pass membrane protein</topology>
    </subcellularLocation>
</comment>
<dbReference type="PANTHER" id="PTHR23294:SF59">
    <property type="entry name" value="UNC93-LIKE PROTEIN C922.05C"/>
    <property type="match status" value="1"/>
</dbReference>
<dbReference type="OMA" id="AYWFIGA"/>
<keyword evidence="7" id="KW-1185">Reference proteome</keyword>
<feature type="transmembrane region" description="Helical" evidence="5">
    <location>
        <begin position="216"/>
        <end position="235"/>
    </location>
</feature>
<dbReference type="EMBL" id="CVMT01000007">
    <property type="protein sequence ID" value="CRG89923.1"/>
    <property type="molecule type" value="Genomic_DNA"/>
</dbReference>
<dbReference type="GO" id="GO:0016020">
    <property type="term" value="C:membrane"/>
    <property type="evidence" value="ECO:0007669"/>
    <property type="project" value="UniProtKB-SubCell"/>
</dbReference>
<feature type="transmembrane region" description="Helical" evidence="5">
    <location>
        <begin position="380"/>
        <end position="405"/>
    </location>
</feature>
<feature type="transmembrane region" description="Helical" evidence="5">
    <location>
        <begin position="307"/>
        <end position="324"/>
    </location>
</feature>
<evidence type="ECO:0000256" key="5">
    <source>
        <dbReference type="SAM" id="Phobius"/>
    </source>
</evidence>
<feature type="transmembrane region" description="Helical" evidence="5">
    <location>
        <begin position="269"/>
        <end position="287"/>
    </location>
</feature>
<dbReference type="Pfam" id="PF05978">
    <property type="entry name" value="UNC-93"/>
    <property type="match status" value="1"/>
</dbReference>
<feature type="transmembrane region" description="Helical" evidence="5">
    <location>
        <begin position="448"/>
        <end position="466"/>
    </location>
</feature>
<evidence type="ECO:0000256" key="3">
    <source>
        <dbReference type="ARBA" id="ARBA00022989"/>
    </source>
</evidence>
<dbReference type="SUPFAM" id="SSF103473">
    <property type="entry name" value="MFS general substrate transporter"/>
    <property type="match status" value="1"/>
</dbReference>
<feature type="transmembrane region" description="Helical" evidence="5">
    <location>
        <begin position="93"/>
        <end position="111"/>
    </location>
</feature>
<evidence type="ECO:0000313" key="6">
    <source>
        <dbReference type="EMBL" id="CRG89923.1"/>
    </source>
</evidence>
<feature type="transmembrane region" description="Helical" evidence="5">
    <location>
        <begin position="178"/>
        <end position="196"/>
    </location>
</feature>
<evidence type="ECO:0000256" key="2">
    <source>
        <dbReference type="ARBA" id="ARBA00022692"/>
    </source>
</evidence>
<feature type="transmembrane region" description="Helical" evidence="5">
    <location>
        <begin position="53"/>
        <end position="73"/>
    </location>
</feature>
<proteinExistence type="predicted"/>
<feature type="transmembrane region" description="Helical" evidence="5">
    <location>
        <begin position="118"/>
        <end position="136"/>
    </location>
</feature>
<dbReference type="OrthoDB" id="196103at2759"/>
<dbReference type="PANTHER" id="PTHR23294">
    <property type="entry name" value="ET TRANSLATION PRODUCT-RELATED"/>
    <property type="match status" value="1"/>
</dbReference>
<keyword evidence="4 5" id="KW-0472">Membrane</keyword>
<evidence type="ECO:0000256" key="1">
    <source>
        <dbReference type="ARBA" id="ARBA00004141"/>
    </source>
</evidence>
<name>A0A0U1M2U6_TALIS</name>